<evidence type="ECO:0000313" key="2">
    <source>
        <dbReference type="Proteomes" id="UP000274756"/>
    </source>
</evidence>
<name>A0A3P7PB28_DRAME</name>
<dbReference type="EMBL" id="UYYG01000010">
    <property type="protein sequence ID" value="VDN50950.1"/>
    <property type="molecule type" value="Genomic_DNA"/>
</dbReference>
<dbReference type="InterPro" id="IPR007884">
    <property type="entry name" value="METL9"/>
</dbReference>
<gene>
    <name evidence="1" type="ORF">DME_LOCUS923</name>
</gene>
<protein>
    <submittedName>
        <fullName evidence="1">Uncharacterized protein</fullName>
    </submittedName>
</protein>
<organism evidence="1 2">
    <name type="scientific">Dracunculus medinensis</name>
    <name type="common">Guinea worm</name>
    <dbReference type="NCBI Taxonomy" id="318479"/>
    <lineage>
        <taxon>Eukaryota</taxon>
        <taxon>Metazoa</taxon>
        <taxon>Ecdysozoa</taxon>
        <taxon>Nematoda</taxon>
        <taxon>Chromadorea</taxon>
        <taxon>Rhabditida</taxon>
        <taxon>Spirurina</taxon>
        <taxon>Dracunculoidea</taxon>
        <taxon>Dracunculidae</taxon>
        <taxon>Dracunculus</taxon>
    </lineage>
</organism>
<dbReference type="Proteomes" id="UP000274756">
    <property type="component" value="Unassembled WGS sequence"/>
</dbReference>
<keyword evidence="2" id="KW-1185">Reference proteome</keyword>
<proteinExistence type="predicted"/>
<dbReference type="PANTHER" id="PTHR12890:SF0">
    <property type="entry name" value="PROTEIN-L-HISTIDINE N-PROS-METHYLTRANSFERASE"/>
    <property type="match status" value="1"/>
</dbReference>
<reference evidence="1 2" key="1">
    <citation type="submission" date="2018-11" db="EMBL/GenBank/DDBJ databases">
        <authorList>
            <consortium name="Pathogen Informatics"/>
        </authorList>
    </citation>
    <scope>NUCLEOTIDE SEQUENCE [LARGE SCALE GENOMIC DNA]</scope>
</reference>
<sequence>MQFYYSLLTSFLSFFMTKTSINGVLNRGRMFIFSSQNFRNFLQIPHNWIAADKFMMAWRLQQKGFLVLPVDDWKTRGPFNLVSALNLLDRHYDPLQLLSDLHEITSKSDALLLLAVVLPVRQYVEFHPKKKTTLPDTKLPIYGLTFEEQAVSLVYFLNRMGFELVRWGKLPYLCEGDFNRAYYVLNDGIFLLRPIAKELTSKNKTETTRSFHISHDFNSL</sequence>
<dbReference type="GO" id="GO:0106370">
    <property type="term" value="F:protein-L-histidine N-pros-methyltransferase activity"/>
    <property type="evidence" value="ECO:0007669"/>
    <property type="project" value="InterPro"/>
</dbReference>
<evidence type="ECO:0000313" key="1">
    <source>
        <dbReference type="EMBL" id="VDN50950.1"/>
    </source>
</evidence>
<dbReference type="Pfam" id="PF05219">
    <property type="entry name" value="DREV"/>
    <property type="match status" value="2"/>
</dbReference>
<dbReference type="STRING" id="318479.A0A3P7PB28"/>
<dbReference type="AlphaFoldDB" id="A0A3P7PB28"/>
<accession>A0A3P7PB28</accession>
<dbReference type="OrthoDB" id="199041at2759"/>
<dbReference type="PANTHER" id="PTHR12890">
    <property type="entry name" value="DREV PROTEIN"/>
    <property type="match status" value="1"/>
</dbReference>